<accession>A0A1M7AGT7</accession>
<feature type="chain" id="PRO_5012319538" evidence="1">
    <location>
        <begin position="28"/>
        <end position="343"/>
    </location>
</feature>
<dbReference type="RefSeq" id="WP_073034009.1">
    <property type="nucleotide sequence ID" value="NZ_BMLR01000002.1"/>
</dbReference>
<gene>
    <name evidence="2" type="ORF">SAMN05444398_102325</name>
</gene>
<evidence type="ECO:0000256" key="1">
    <source>
        <dbReference type="SAM" id="SignalP"/>
    </source>
</evidence>
<reference evidence="2 3" key="1">
    <citation type="submission" date="2016-11" db="EMBL/GenBank/DDBJ databases">
        <authorList>
            <person name="Jaros S."/>
            <person name="Januszkiewicz K."/>
            <person name="Wedrychowicz H."/>
        </authorList>
    </citation>
    <scope>NUCLEOTIDE SEQUENCE [LARGE SCALE GENOMIC DNA]</scope>
    <source>
        <strain evidence="2 3">DSM 29589</strain>
    </source>
</reference>
<keyword evidence="1" id="KW-0732">Signal</keyword>
<dbReference type="Gene3D" id="3.40.190.10">
    <property type="entry name" value="Periplasmic binding protein-like II"/>
    <property type="match status" value="2"/>
</dbReference>
<evidence type="ECO:0000313" key="3">
    <source>
        <dbReference type="Proteomes" id="UP000183974"/>
    </source>
</evidence>
<dbReference type="SUPFAM" id="SSF53850">
    <property type="entry name" value="Periplasmic binding protein-like II"/>
    <property type="match status" value="1"/>
</dbReference>
<dbReference type="Pfam" id="PF16868">
    <property type="entry name" value="NMT1_3"/>
    <property type="match status" value="1"/>
</dbReference>
<protein>
    <submittedName>
        <fullName evidence="2">TRAP transporter solute receptor, TAXI family</fullName>
    </submittedName>
</protein>
<proteinExistence type="predicted"/>
<evidence type="ECO:0000313" key="2">
    <source>
        <dbReference type="EMBL" id="SHL41970.1"/>
    </source>
</evidence>
<name>A0A1M7AGT7_9RHOB</name>
<dbReference type="OrthoDB" id="9776669at2"/>
<organism evidence="2 3">
    <name type="scientific">Roseovarius pacificus</name>
    <dbReference type="NCBI Taxonomy" id="337701"/>
    <lineage>
        <taxon>Bacteria</taxon>
        <taxon>Pseudomonadati</taxon>
        <taxon>Pseudomonadota</taxon>
        <taxon>Alphaproteobacteria</taxon>
        <taxon>Rhodobacterales</taxon>
        <taxon>Roseobacteraceae</taxon>
        <taxon>Roseovarius</taxon>
    </lineage>
</organism>
<dbReference type="Proteomes" id="UP000183974">
    <property type="component" value="Unassembled WGS sequence"/>
</dbReference>
<dbReference type="NCBIfam" id="TIGR02122">
    <property type="entry name" value="TRAP_TAXI"/>
    <property type="match status" value="1"/>
</dbReference>
<dbReference type="InterPro" id="IPR011852">
    <property type="entry name" value="TRAP_TAXI"/>
</dbReference>
<dbReference type="AlphaFoldDB" id="A0A1M7AGT7"/>
<keyword evidence="2" id="KW-0675">Receptor</keyword>
<dbReference type="EMBL" id="FRBR01000002">
    <property type="protein sequence ID" value="SHL41970.1"/>
    <property type="molecule type" value="Genomic_DNA"/>
</dbReference>
<dbReference type="STRING" id="337701.SAMN05444398_102325"/>
<dbReference type="PANTHER" id="PTHR42941">
    <property type="entry name" value="SLL1037 PROTEIN"/>
    <property type="match status" value="1"/>
</dbReference>
<keyword evidence="3" id="KW-1185">Reference proteome</keyword>
<feature type="signal peptide" evidence="1">
    <location>
        <begin position="1"/>
        <end position="27"/>
    </location>
</feature>
<sequence>MIDKMKRSIVFCGIAATAVGVSGGAVMAQQALGSPDWDYEIVLGGGSATGNSRVLAGALGKIITENVEGVRASGAVSPGFDAESAIHTHEGAWHGGVGTPLTIKNAVDGVAPFPSEGVALNFWFYHNEVPLNVLARADTGFTQVSDLKGATVALAPKGTSNYQLTEIVFGADGVSLDDVNVRYMDTSEAISQLQNGNIDAMSYVRDYSGAVLELTTSREVTLLQLSEEASAEISGQLEWAGPVEWPFKAEYPDMNVPEPGQVIVSPEFMFLDADLPNDLVYAMTRAVWENIEVVNRSSKVFEDVNLQEALKRVPIAPHPGAIMYYKEMNVPGWEQYKDLLPSE</sequence>
<dbReference type="PANTHER" id="PTHR42941:SF1">
    <property type="entry name" value="SLL1037 PROTEIN"/>
    <property type="match status" value="1"/>
</dbReference>